<sequence>ATGRAGRTAGWGRVLAAAARRGTGLFLLLPDPVAPAPQPTLAPALSSVAPDPAPVSI</sequence>
<gene>
    <name evidence="1" type="ORF">AVDCRST_MAG88-2562</name>
</gene>
<evidence type="ECO:0000313" key="1">
    <source>
        <dbReference type="EMBL" id="CAA9573323.1"/>
    </source>
</evidence>
<protein>
    <submittedName>
        <fullName evidence="1">Uncharacterized protein</fullName>
    </submittedName>
</protein>
<accession>A0A6J4VGZ5</accession>
<feature type="non-terminal residue" evidence="1">
    <location>
        <position position="57"/>
    </location>
</feature>
<proteinExistence type="predicted"/>
<dbReference type="AlphaFoldDB" id="A0A6J4VGZ5"/>
<organism evidence="1">
    <name type="scientific">uncultured Thermomicrobiales bacterium</name>
    <dbReference type="NCBI Taxonomy" id="1645740"/>
    <lineage>
        <taxon>Bacteria</taxon>
        <taxon>Pseudomonadati</taxon>
        <taxon>Thermomicrobiota</taxon>
        <taxon>Thermomicrobia</taxon>
        <taxon>Thermomicrobiales</taxon>
        <taxon>environmental samples</taxon>
    </lineage>
</organism>
<feature type="non-terminal residue" evidence="1">
    <location>
        <position position="1"/>
    </location>
</feature>
<dbReference type="EMBL" id="CADCWM010000634">
    <property type="protein sequence ID" value="CAA9573323.1"/>
    <property type="molecule type" value="Genomic_DNA"/>
</dbReference>
<name>A0A6J4VGZ5_9BACT</name>
<reference evidence="1" key="1">
    <citation type="submission" date="2020-02" db="EMBL/GenBank/DDBJ databases">
        <authorList>
            <person name="Meier V. D."/>
        </authorList>
    </citation>
    <scope>NUCLEOTIDE SEQUENCE</scope>
    <source>
        <strain evidence="1">AVDCRST_MAG88</strain>
    </source>
</reference>